<organism evidence="5 6">
    <name type="scientific">Pisolithus tinctorius Marx 270</name>
    <dbReference type="NCBI Taxonomy" id="870435"/>
    <lineage>
        <taxon>Eukaryota</taxon>
        <taxon>Fungi</taxon>
        <taxon>Dikarya</taxon>
        <taxon>Basidiomycota</taxon>
        <taxon>Agaricomycotina</taxon>
        <taxon>Agaricomycetes</taxon>
        <taxon>Agaricomycetidae</taxon>
        <taxon>Boletales</taxon>
        <taxon>Sclerodermatineae</taxon>
        <taxon>Pisolithaceae</taxon>
        <taxon>Pisolithus</taxon>
    </lineage>
</organism>
<dbReference type="InParanoid" id="A0A0C3P9T1"/>
<evidence type="ECO:0000259" key="4">
    <source>
        <dbReference type="Pfam" id="PF02816"/>
    </source>
</evidence>
<evidence type="ECO:0000313" key="5">
    <source>
        <dbReference type="EMBL" id="KIO10310.1"/>
    </source>
</evidence>
<dbReference type="Pfam" id="PF02816">
    <property type="entry name" value="Alpha_kinase"/>
    <property type="match status" value="1"/>
</dbReference>
<reference evidence="5 6" key="1">
    <citation type="submission" date="2014-04" db="EMBL/GenBank/DDBJ databases">
        <authorList>
            <consortium name="DOE Joint Genome Institute"/>
            <person name="Kuo A."/>
            <person name="Kohler A."/>
            <person name="Costa M.D."/>
            <person name="Nagy L.G."/>
            <person name="Floudas D."/>
            <person name="Copeland A."/>
            <person name="Barry K.W."/>
            <person name="Cichocki N."/>
            <person name="Veneault-Fourrey C."/>
            <person name="LaButti K."/>
            <person name="Lindquist E.A."/>
            <person name="Lipzen A."/>
            <person name="Lundell T."/>
            <person name="Morin E."/>
            <person name="Murat C."/>
            <person name="Sun H."/>
            <person name="Tunlid A."/>
            <person name="Henrissat B."/>
            <person name="Grigoriev I.V."/>
            <person name="Hibbett D.S."/>
            <person name="Martin F."/>
            <person name="Nordberg H.P."/>
            <person name="Cantor M.N."/>
            <person name="Hua S.X."/>
        </authorList>
    </citation>
    <scope>NUCLEOTIDE SEQUENCE [LARGE SCALE GENOMIC DNA]</scope>
    <source>
        <strain evidence="5 6">Marx 270</strain>
    </source>
</reference>
<dbReference type="AlphaFoldDB" id="A0A0C3P9T1"/>
<feature type="domain" description="Alpha-type protein kinase" evidence="4">
    <location>
        <begin position="27"/>
        <end position="135"/>
    </location>
</feature>
<dbReference type="InterPro" id="IPR004166">
    <property type="entry name" value="a-kinase_dom"/>
</dbReference>
<accession>A0A0C3P9T1</accession>
<reference evidence="6" key="2">
    <citation type="submission" date="2015-01" db="EMBL/GenBank/DDBJ databases">
        <title>Evolutionary Origins and Diversification of the Mycorrhizal Mutualists.</title>
        <authorList>
            <consortium name="DOE Joint Genome Institute"/>
            <consortium name="Mycorrhizal Genomics Consortium"/>
            <person name="Kohler A."/>
            <person name="Kuo A."/>
            <person name="Nagy L.G."/>
            <person name="Floudas D."/>
            <person name="Copeland A."/>
            <person name="Barry K.W."/>
            <person name="Cichocki N."/>
            <person name="Veneault-Fourrey C."/>
            <person name="LaButti K."/>
            <person name="Lindquist E.A."/>
            <person name="Lipzen A."/>
            <person name="Lundell T."/>
            <person name="Morin E."/>
            <person name="Murat C."/>
            <person name="Riley R."/>
            <person name="Ohm R."/>
            <person name="Sun H."/>
            <person name="Tunlid A."/>
            <person name="Henrissat B."/>
            <person name="Grigoriev I.V."/>
            <person name="Hibbett D.S."/>
            <person name="Martin F."/>
        </authorList>
    </citation>
    <scope>NUCLEOTIDE SEQUENCE [LARGE SCALE GENOMIC DNA]</scope>
    <source>
        <strain evidence="6">Marx 270</strain>
    </source>
</reference>
<evidence type="ECO:0000256" key="1">
    <source>
        <dbReference type="ARBA" id="ARBA00022527"/>
    </source>
</evidence>
<keyword evidence="2" id="KW-0808">Transferase</keyword>
<protein>
    <recommendedName>
        <fullName evidence="4">Alpha-type protein kinase domain-containing protein</fullName>
    </recommendedName>
</protein>
<dbReference type="HOGENOM" id="CLU_073913_3_0_1"/>
<feature type="non-terminal residue" evidence="5">
    <location>
        <position position="1"/>
    </location>
</feature>
<dbReference type="EMBL" id="KN831952">
    <property type="protein sequence ID" value="KIO10310.1"/>
    <property type="molecule type" value="Genomic_DNA"/>
</dbReference>
<dbReference type="GO" id="GO:0005524">
    <property type="term" value="F:ATP binding"/>
    <property type="evidence" value="ECO:0007669"/>
    <property type="project" value="InterPro"/>
</dbReference>
<evidence type="ECO:0000313" key="6">
    <source>
        <dbReference type="Proteomes" id="UP000054217"/>
    </source>
</evidence>
<keyword evidence="3" id="KW-0418">Kinase</keyword>
<evidence type="ECO:0000256" key="3">
    <source>
        <dbReference type="ARBA" id="ARBA00022777"/>
    </source>
</evidence>
<name>A0A0C3P9T1_PISTI</name>
<dbReference type="STRING" id="870435.A0A0C3P9T1"/>
<evidence type="ECO:0000256" key="2">
    <source>
        <dbReference type="ARBA" id="ARBA00022679"/>
    </source>
</evidence>
<gene>
    <name evidence="5" type="ORF">M404DRAFT_129352</name>
</gene>
<sequence>VQKLFQEVNVLYWAKSLLKLTYDFINSAVTSSVDCPPFYIPHVCFVKAGLALSYTGHPQSNSKGPSTCAIFLVEELIPGRSENFTKFIHNSSAVSLLDLGESGYDLTVFFSFMQHVQYVKTGGLALILDFHGTSTNL</sequence>
<dbReference type="GO" id="GO:0004674">
    <property type="term" value="F:protein serine/threonine kinase activity"/>
    <property type="evidence" value="ECO:0007669"/>
    <property type="project" value="UniProtKB-KW"/>
</dbReference>
<keyword evidence="6" id="KW-1185">Reference proteome</keyword>
<keyword evidence="1" id="KW-0723">Serine/threonine-protein kinase</keyword>
<dbReference type="Proteomes" id="UP000054217">
    <property type="component" value="Unassembled WGS sequence"/>
</dbReference>
<dbReference type="OrthoDB" id="301415at2759"/>
<proteinExistence type="predicted"/>